<keyword evidence="1" id="KW-0472">Membrane</keyword>
<name>A0ABT8B933_9NEIS</name>
<evidence type="ECO:0000313" key="3">
    <source>
        <dbReference type="Proteomes" id="UP001180081"/>
    </source>
</evidence>
<keyword evidence="1" id="KW-0812">Transmembrane</keyword>
<sequence length="155" mass="16817">MIDKIKSFLLVPVLILVGIGLLYSGVQEYRHSKALNDHGKLAEAVIEQVNWSTKRGRDRNFKADIRFTTEAGQEIAGSVELPDTQGKQLRDSDAPGTLKVKYLPEDTTVVELADHQDNSAGMFGGGAVALLAAVGVVLYRRYKKKSAGEMETAAA</sequence>
<dbReference type="Proteomes" id="UP001180081">
    <property type="component" value="Unassembled WGS sequence"/>
</dbReference>
<dbReference type="EMBL" id="JAUFPU010000018">
    <property type="protein sequence ID" value="MDN3578535.1"/>
    <property type="molecule type" value="Genomic_DNA"/>
</dbReference>
<gene>
    <name evidence="2" type="ORF">QWZ03_17330</name>
</gene>
<feature type="transmembrane region" description="Helical" evidence="1">
    <location>
        <begin position="120"/>
        <end position="139"/>
    </location>
</feature>
<keyword evidence="1" id="KW-1133">Transmembrane helix</keyword>
<feature type="transmembrane region" description="Helical" evidence="1">
    <location>
        <begin position="7"/>
        <end position="26"/>
    </location>
</feature>
<reference evidence="2" key="2">
    <citation type="submission" date="2023-06" db="EMBL/GenBank/DDBJ databases">
        <authorList>
            <person name="Lucena T."/>
            <person name="Sun Q."/>
        </authorList>
    </citation>
    <scope>NUCLEOTIDE SEQUENCE</scope>
    <source>
        <strain evidence="2">CECT 7703</strain>
    </source>
</reference>
<evidence type="ECO:0000256" key="1">
    <source>
        <dbReference type="SAM" id="Phobius"/>
    </source>
</evidence>
<comment type="caution">
    <text evidence="2">The sequence shown here is derived from an EMBL/GenBank/DDBJ whole genome shotgun (WGS) entry which is preliminary data.</text>
</comment>
<accession>A0ABT8B933</accession>
<reference evidence="2" key="1">
    <citation type="journal article" date="2014" name="Int. J. Syst. Evol. Microbiol.">
        <title>Complete genome of a new Firmicutes species belonging to the dominant human colonic microbiota ('Ruminococcus bicirculans') reveals two chromosomes and a selective capacity to utilize plant glucans.</title>
        <authorList>
            <consortium name="NISC Comparative Sequencing Program"/>
            <person name="Wegmann U."/>
            <person name="Louis P."/>
            <person name="Goesmann A."/>
            <person name="Henrissat B."/>
            <person name="Duncan S.H."/>
            <person name="Flint H.J."/>
        </authorList>
    </citation>
    <scope>NUCLEOTIDE SEQUENCE</scope>
    <source>
        <strain evidence="2">CECT 7703</strain>
    </source>
</reference>
<proteinExistence type="predicted"/>
<dbReference type="RefSeq" id="WP_290333871.1">
    <property type="nucleotide sequence ID" value="NZ_JAUFPU010000018.1"/>
</dbReference>
<evidence type="ECO:0000313" key="2">
    <source>
        <dbReference type="EMBL" id="MDN3578535.1"/>
    </source>
</evidence>
<organism evidence="2 3">
    <name type="scientific">Chitinimonas viridis</name>
    <dbReference type="NCBI Taxonomy" id="664880"/>
    <lineage>
        <taxon>Bacteria</taxon>
        <taxon>Pseudomonadati</taxon>
        <taxon>Pseudomonadota</taxon>
        <taxon>Betaproteobacteria</taxon>
        <taxon>Neisseriales</taxon>
        <taxon>Chitinibacteraceae</taxon>
        <taxon>Chitinimonas</taxon>
    </lineage>
</organism>
<protein>
    <submittedName>
        <fullName evidence="2">DUF3592 domain-containing protein</fullName>
    </submittedName>
</protein>
<keyword evidence="3" id="KW-1185">Reference proteome</keyword>